<feature type="domain" description="Cupin type-1" evidence="2">
    <location>
        <begin position="57"/>
        <end position="182"/>
    </location>
</feature>
<dbReference type="InterPro" id="IPR006045">
    <property type="entry name" value="Cupin_1"/>
</dbReference>
<dbReference type="Gene3D" id="2.60.120.10">
    <property type="entry name" value="Jelly Rolls"/>
    <property type="match status" value="1"/>
</dbReference>
<dbReference type="AlphaFoldDB" id="A0A2X2CXD6"/>
<dbReference type="PIRSF" id="PIRSF019307">
    <property type="entry name" value="UCP019307"/>
    <property type="match status" value="1"/>
</dbReference>
<dbReference type="CDD" id="cd02219">
    <property type="entry name" value="cupin_YjlB-like"/>
    <property type="match status" value="1"/>
</dbReference>
<evidence type="ECO:0000313" key="4">
    <source>
        <dbReference type="Proteomes" id="UP000250443"/>
    </source>
</evidence>
<feature type="signal peptide" evidence="1">
    <location>
        <begin position="1"/>
        <end position="30"/>
    </location>
</feature>
<dbReference type="Proteomes" id="UP000250443">
    <property type="component" value="Unassembled WGS sequence"/>
</dbReference>
<reference evidence="3 4" key="1">
    <citation type="submission" date="2018-06" db="EMBL/GenBank/DDBJ databases">
        <authorList>
            <consortium name="Pathogen Informatics"/>
            <person name="Doyle S."/>
        </authorList>
    </citation>
    <scope>NUCLEOTIDE SEQUENCE [LARGE SCALE GENOMIC DNA]</scope>
    <source>
        <strain evidence="3 4">NCTC11842</strain>
    </source>
</reference>
<dbReference type="PANTHER" id="PTHR36448:SF2">
    <property type="entry name" value="CUPIN TYPE-1 DOMAIN-CONTAINING PROTEIN"/>
    <property type="match status" value="1"/>
</dbReference>
<proteinExistence type="predicted"/>
<dbReference type="InterPro" id="IPR014710">
    <property type="entry name" value="RmlC-like_jellyroll"/>
</dbReference>
<dbReference type="InterPro" id="IPR014500">
    <property type="entry name" value="UCP019307_cupin"/>
</dbReference>
<dbReference type="InterPro" id="IPR011051">
    <property type="entry name" value="RmlC_Cupin_sf"/>
</dbReference>
<gene>
    <name evidence="3" type="ORF">NCTC11842_04729</name>
</gene>
<dbReference type="SMART" id="SM00835">
    <property type="entry name" value="Cupin_1"/>
    <property type="match status" value="1"/>
</dbReference>
<dbReference type="SUPFAM" id="SSF51182">
    <property type="entry name" value="RmlC-like cupins"/>
    <property type="match status" value="1"/>
</dbReference>
<evidence type="ECO:0000313" key="3">
    <source>
        <dbReference type="EMBL" id="SPZ12897.1"/>
    </source>
</evidence>
<dbReference type="EMBL" id="UAUF01000014">
    <property type="protein sequence ID" value="SPZ12897.1"/>
    <property type="molecule type" value="Genomic_DNA"/>
</dbReference>
<dbReference type="PANTHER" id="PTHR36448">
    <property type="entry name" value="BLR7373 PROTEIN"/>
    <property type="match status" value="1"/>
</dbReference>
<evidence type="ECO:0000259" key="2">
    <source>
        <dbReference type="SMART" id="SM00835"/>
    </source>
</evidence>
<protein>
    <submittedName>
        <fullName evidence="3">Double-stranded beta helix domain-containing protein</fullName>
    </submittedName>
</protein>
<evidence type="ECO:0000256" key="1">
    <source>
        <dbReference type="SAM" id="SignalP"/>
    </source>
</evidence>
<sequence>MGSTRSTYNAVLFALSLAPAVSALSMPAQAGEPDRLFFKDDGRIPNSTFPVLVYRAVPLEGKDNAAAFEKLFAANDWPPQWRAGIFDYHHYHSTAHEVLGVASGHARIILGGESGQELTVEAGDVLVLPAGTGHCRIEESDDFVVVGAYPRGQEDYDIQRANASTHDASVTRIAQVPMPEADPVTGKDGVLLKAWRIQQ</sequence>
<dbReference type="InterPro" id="IPR013096">
    <property type="entry name" value="Cupin_2"/>
</dbReference>
<keyword evidence="1" id="KW-0732">Signal</keyword>
<feature type="chain" id="PRO_5015992174" evidence="1">
    <location>
        <begin position="31"/>
        <end position="199"/>
    </location>
</feature>
<accession>A0A2X2CXD6</accession>
<name>A0A2X2CXD6_PSELU</name>
<dbReference type="Pfam" id="PF07883">
    <property type="entry name" value="Cupin_2"/>
    <property type="match status" value="1"/>
</dbReference>
<dbReference type="InterPro" id="IPR047121">
    <property type="entry name" value="YjiB-like"/>
</dbReference>
<organism evidence="3 4">
    <name type="scientific">Pseudomonas luteola</name>
    <dbReference type="NCBI Taxonomy" id="47886"/>
    <lineage>
        <taxon>Bacteria</taxon>
        <taxon>Pseudomonadati</taxon>
        <taxon>Pseudomonadota</taxon>
        <taxon>Gammaproteobacteria</taxon>
        <taxon>Pseudomonadales</taxon>
        <taxon>Pseudomonadaceae</taxon>
        <taxon>Pseudomonas</taxon>
    </lineage>
</organism>